<evidence type="ECO:0000256" key="3">
    <source>
        <dbReference type="SAM" id="Phobius"/>
    </source>
</evidence>
<name>A0A8S1RS49_9CILI</name>
<evidence type="ECO:0000259" key="4">
    <source>
        <dbReference type="SMART" id="SM00985"/>
    </source>
</evidence>
<keyword evidence="3" id="KW-1133">Transmembrane helix</keyword>
<keyword evidence="6" id="KW-1185">Reference proteome</keyword>
<keyword evidence="3" id="KW-0812">Transmembrane</keyword>
<gene>
    <name evidence="5" type="ORF">PSON_ATCC_30995.1.T3130004</name>
</gene>
<dbReference type="AlphaFoldDB" id="A0A8S1RS49"/>
<feature type="domain" description="Ubiquitin-activating enzyme E1 C-terminal" evidence="4">
    <location>
        <begin position="68"/>
        <end position="186"/>
    </location>
</feature>
<proteinExistence type="inferred from homology"/>
<dbReference type="Pfam" id="PF10585">
    <property type="entry name" value="UBA_E1_SCCH"/>
    <property type="match status" value="1"/>
</dbReference>
<accession>A0A8S1RS49</accession>
<dbReference type="InterPro" id="IPR018965">
    <property type="entry name" value="Ub-activating_enz_E1_C"/>
</dbReference>
<reference evidence="5" key="1">
    <citation type="submission" date="2021-01" db="EMBL/GenBank/DDBJ databases">
        <authorList>
            <consortium name="Genoscope - CEA"/>
            <person name="William W."/>
        </authorList>
    </citation>
    <scope>NUCLEOTIDE SEQUENCE</scope>
</reference>
<organism evidence="5 6">
    <name type="scientific">Paramecium sonneborni</name>
    <dbReference type="NCBI Taxonomy" id="65129"/>
    <lineage>
        <taxon>Eukaryota</taxon>
        <taxon>Sar</taxon>
        <taxon>Alveolata</taxon>
        <taxon>Ciliophora</taxon>
        <taxon>Intramacronucleata</taxon>
        <taxon>Oligohymenophorea</taxon>
        <taxon>Peniculida</taxon>
        <taxon>Parameciidae</taxon>
        <taxon>Paramecium</taxon>
    </lineage>
</organism>
<dbReference type="SMART" id="SM00985">
    <property type="entry name" value="UBA_e1_C"/>
    <property type="match status" value="1"/>
</dbReference>
<evidence type="ECO:0000313" key="6">
    <source>
        <dbReference type="Proteomes" id="UP000692954"/>
    </source>
</evidence>
<comment type="similarity">
    <text evidence="1">Belongs to the ubiquitin-activating E1 family.</text>
</comment>
<comment type="caution">
    <text evidence="5">The sequence shown here is derived from an EMBL/GenBank/DDBJ whole genome shotgun (WGS) entry which is preliminary data.</text>
</comment>
<feature type="transmembrane region" description="Helical" evidence="3">
    <location>
        <begin position="298"/>
        <end position="319"/>
    </location>
</feature>
<sequence length="333" mass="38935">MNGHIDFIHFLGNLRALNYDLDEMDWITVKLKAGRIVPALATTTAVVVSGLQTIELVKVLKKCKLENMKKGFINLGVPIVQLNDQIKAETIKLNEDANVTLWDRWEVKLGKDFTLESLFYNLKQTYHLEPSNVFKQSSVIYMHDLHKGQTLFTQPIIELLDVKTDYVDLVINFIKDKQILKNVPEVRLRKGLPKFIYDVTMKVIGRIINKMEKKDQSMGKEMFMREIGKMIKPMFMEIYIYHLIRANQLLQMVDIIQVNGSRINKMDKEKNIGQMEQILKEIMLMVSNLVKEYMQLQMILNIFENLLIILFVVVEYLNALMKLNIQNIRNQIK</sequence>
<dbReference type="OrthoDB" id="10252231at2759"/>
<dbReference type="Pfam" id="PF09358">
    <property type="entry name" value="E1_UFD"/>
    <property type="match status" value="1"/>
</dbReference>
<keyword evidence="3" id="KW-0472">Membrane</keyword>
<dbReference type="InterPro" id="IPR019572">
    <property type="entry name" value="UBA_E1_SCCH"/>
</dbReference>
<evidence type="ECO:0000256" key="1">
    <source>
        <dbReference type="ARBA" id="ARBA00005673"/>
    </source>
</evidence>
<dbReference type="EMBL" id="CAJJDN010000313">
    <property type="protein sequence ID" value="CAD8130666.1"/>
    <property type="molecule type" value="Genomic_DNA"/>
</dbReference>
<dbReference type="Proteomes" id="UP000692954">
    <property type="component" value="Unassembled WGS sequence"/>
</dbReference>
<protein>
    <recommendedName>
        <fullName evidence="4">Ubiquitin-activating enzyme E1 C-terminal domain-containing protein</fullName>
    </recommendedName>
</protein>
<evidence type="ECO:0000256" key="2">
    <source>
        <dbReference type="ARBA" id="ARBA00043952"/>
    </source>
</evidence>
<comment type="pathway">
    <text evidence="2">Protein modification.</text>
</comment>
<evidence type="ECO:0000313" key="5">
    <source>
        <dbReference type="EMBL" id="CAD8130666.1"/>
    </source>
</evidence>